<dbReference type="OrthoDB" id="6126859at2759"/>
<feature type="transmembrane region" description="Helical" evidence="6">
    <location>
        <begin position="507"/>
        <end position="529"/>
    </location>
</feature>
<dbReference type="InterPro" id="IPR000276">
    <property type="entry name" value="GPCR_Rhodpsn"/>
</dbReference>
<dbReference type="STRING" id="283909.R7TRZ8"/>
<dbReference type="EnsemblMetazoa" id="CapteT219190">
    <property type="protein sequence ID" value="CapteP219190"/>
    <property type="gene ID" value="CapteG219190"/>
</dbReference>
<dbReference type="InterPro" id="IPR017452">
    <property type="entry name" value="GPCR_Rhodpsn_7TM"/>
</dbReference>
<comment type="subcellular location">
    <subcellularLocation>
        <location evidence="1">Membrane</location>
    </subcellularLocation>
</comment>
<dbReference type="SUPFAM" id="SSF81321">
    <property type="entry name" value="Family A G protein-coupled receptor-like"/>
    <property type="match status" value="1"/>
</dbReference>
<evidence type="ECO:0000256" key="3">
    <source>
        <dbReference type="ARBA" id="ARBA00022989"/>
    </source>
</evidence>
<reference evidence="8 10" key="2">
    <citation type="journal article" date="2013" name="Nature">
        <title>Insights into bilaterian evolution from three spiralian genomes.</title>
        <authorList>
            <person name="Simakov O."/>
            <person name="Marletaz F."/>
            <person name="Cho S.J."/>
            <person name="Edsinger-Gonzales E."/>
            <person name="Havlak P."/>
            <person name="Hellsten U."/>
            <person name="Kuo D.H."/>
            <person name="Larsson T."/>
            <person name="Lv J."/>
            <person name="Arendt D."/>
            <person name="Savage R."/>
            <person name="Osoegawa K."/>
            <person name="de Jong P."/>
            <person name="Grimwood J."/>
            <person name="Chapman J.A."/>
            <person name="Shapiro H."/>
            <person name="Aerts A."/>
            <person name="Otillar R.P."/>
            <person name="Terry A.Y."/>
            <person name="Boore J.L."/>
            <person name="Grigoriev I.V."/>
            <person name="Lindberg D.R."/>
            <person name="Seaver E.C."/>
            <person name="Weisblat D.A."/>
            <person name="Putnam N.H."/>
            <person name="Rokhsar D.S."/>
        </authorList>
    </citation>
    <scope>NUCLEOTIDE SEQUENCE</scope>
    <source>
        <strain evidence="8 10">I ESC-2004</strain>
    </source>
</reference>
<evidence type="ECO:0000313" key="8">
    <source>
        <dbReference type="EMBL" id="ELT96703.1"/>
    </source>
</evidence>
<organism evidence="8">
    <name type="scientific">Capitella teleta</name>
    <name type="common">Polychaete worm</name>
    <dbReference type="NCBI Taxonomy" id="283909"/>
    <lineage>
        <taxon>Eukaryota</taxon>
        <taxon>Metazoa</taxon>
        <taxon>Spiralia</taxon>
        <taxon>Lophotrochozoa</taxon>
        <taxon>Annelida</taxon>
        <taxon>Polychaeta</taxon>
        <taxon>Sedentaria</taxon>
        <taxon>Scolecida</taxon>
        <taxon>Capitellidae</taxon>
        <taxon>Capitella</taxon>
    </lineage>
</organism>
<feature type="region of interest" description="Disordered" evidence="5">
    <location>
        <begin position="161"/>
        <end position="192"/>
    </location>
</feature>
<dbReference type="Gene3D" id="1.20.1070.10">
    <property type="entry name" value="Rhodopsin 7-helix transmembrane proteins"/>
    <property type="match status" value="1"/>
</dbReference>
<evidence type="ECO:0000256" key="5">
    <source>
        <dbReference type="SAM" id="MobiDB-lite"/>
    </source>
</evidence>
<evidence type="ECO:0000256" key="6">
    <source>
        <dbReference type="SAM" id="Phobius"/>
    </source>
</evidence>
<feature type="transmembrane region" description="Helical" evidence="6">
    <location>
        <begin position="649"/>
        <end position="669"/>
    </location>
</feature>
<feature type="transmembrane region" description="Helical" evidence="6">
    <location>
        <begin position="690"/>
        <end position="710"/>
    </location>
</feature>
<dbReference type="GO" id="GO:0004930">
    <property type="term" value="F:G protein-coupled receptor activity"/>
    <property type="evidence" value="ECO:0007669"/>
    <property type="project" value="InterPro"/>
</dbReference>
<feature type="transmembrane region" description="Helical" evidence="6">
    <location>
        <begin position="592"/>
        <end position="612"/>
    </location>
</feature>
<evidence type="ECO:0000313" key="10">
    <source>
        <dbReference type="Proteomes" id="UP000014760"/>
    </source>
</evidence>
<evidence type="ECO:0000256" key="2">
    <source>
        <dbReference type="ARBA" id="ARBA00022692"/>
    </source>
</evidence>
<accession>R7TRZ8</accession>
<dbReference type="CDD" id="cd14978">
    <property type="entry name" value="7tmA_FMRFamide_R-like"/>
    <property type="match status" value="1"/>
</dbReference>
<keyword evidence="4 6" id="KW-0472">Membrane</keyword>
<sequence>MDVNSASGMNQASSYQLHEIQGKGSYQEGCPKHSTDPSPVFETVLEENATPNTNETCPYHLFKKTTVEELRHLAKMAFSLASRQCSNTKTFHLAHYKGNQSKPNKRQLIQMLVELFERLKLHEKMVQLLEKHRGKERNHPLTQLLKQTEPLHYMQDTATDNNKLMDSSESEYSNIQERQKKPQKSIINQGSKEERINFDVRGASIKDALGQQPAVALPFDGFYSDDVCVETNSQVCCIPDDARLNDCRSEKDEWNLNHKAQEENIESEKCADETQYPWQEFFSNEACCETSPNQLIDHPSDQASHGDTICSTAEVPQLREASADPLLSEDQDAEMYHDNQRADLVNHKAESEFLFTILSSIQDSRFTISYEGFEIESCFVTCELSNRDVSWRWQRFIKQSPMGKTVTCSKLRRGKIGVEMQTSGWQLGAVIVLTTVLSTTADNISVAEWTTTAPGQSDHPRGSIYWGRWTADITFYGFTMVGVLSVVCNGLNVWVFNRQQTMSPHVYMIALAMCNFIAGICIIGNTMMVNKQLLRQHQWLREMTTRAHLPCYYVRYTLDNAATYLLNALSLDRLLAIRHPMHRVLWCTSRRAMICSVLLLLLCVGINSHMLVRLHVVLVPDDLCDLPVISYTEIGQDRNINKIIMYTRLILQQGIPLTMMVITNSWTIYEITKSIKFRKQNSDQGGQQGVQCLGMTLGVTIVFVITQIPATSYSLSVVINGTSVATSEVQGVAIVLSEIVRWCNTFVNFFVYLIIDKTFRRDLSRICKPESCQKGPETTTTNEIRLNQC</sequence>
<keyword evidence="2 6" id="KW-0812">Transmembrane</keyword>
<feature type="transmembrane region" description="Helical" evidence="6">
    <location>
        <begin position="473"/>
        <end position="495"/>
    </location>
</feature>
<dbReference type="HOGENOM" id="CLU_355748_0_0_1"/>
<dbReference type="GO" id="GO:0016020">
    <property type="term" value="C:membrane"/>
    <property type="evidence" value="ECO:0007669"/>
    <property type="project" value="UniProtKB-SubCell"/>
</dbReference>
<evidence type="ECO:0000256" key="1">
    <source>
        <dbReference type="ARBA" id="ARBA00004370"/>
    </source>
</evidence>
<keyword evidence="10" id="KW-1185">Reference proteome</keyword>
<feature type="domain" description="G-protein coupled receptors family 1 profile" evidence="7">
    <location>
        <begin position="479"/>
        <end position="752"/>
    </location>
</feature>
<protein>
    <recommendedName>
        <fullName evidence="7">G-protein coupled receptors family 1 profile domain-containing protein</fullName>
    </recommendedName>
</protein>
<evidence type="ECO:0000256" key="4">
    <source>
        <dbReference type="ARBA" id="ARBA00023136"/>
    </source>
</evidence>
<feature type="transmembrane region" description="Helical" evidence="6">
    <location>
        <begin position="730"/>
        <end position="755"/>
    </location>
</feature>
<gene>
    <name evidence="8" type="ORF">CAPTEDRAFT_219190</name>
</gene>
<evidence type="ECO:0000313" key="9">
    <source>
        <dbReference type="EnsemblMetazoa" id="CapteP219190"/>
    </source>
</evidence>
<keyword evidence="3 6" id="KW-1133">Transmembrane helix</keyword>
<dbReference type="Pfam" id="PF00001">
    <property type="entry name" value="7tm_1"/>
    <property type="match status" value="1"/>
</dbReference>
<dbReference type="AlphaFoldDB" id="R7TRZ8"/>
<reference evidence="10" key="1">
    <citation type="submission" date="2012-12" db="EMBL/GenBank/DDBJ databases">
        <authorList>
            <person name="Hellsten U."/>
            <person name="Grimwood J."/>
            <person name="Chapman J.A."/>
            <person name="Shapiro H."/>
            <person name="Aerts A."/>
            <person name="Otillar R.P."/>
            <person name="Terry A.Y."/>
            <person name="Boore J.L."/>
            <person name="Simakov O."/>
            <person name="Marletaz F."/>
            <person name="Cho S.-J."/>
            <person name="Edsinger-Gonzales E."/>
            <person name="Havlak P."/>
            <person name="Kuo D.-H."/>
            <person name="Larsson T."/>
            <person name="Lv J."/>
            <person name="Arendt D."/>
            <person name="Savage R."/>
            <person name="Osoegawa K."/>
            <person name="de Jong P."/>
            <person name="Lindberg D.R."/>
            <person name="Seaver E.C."/>
            <person name="Weisblat D.A."/>
            <person name="Putnam N.H."/>
            <person name="Grigoriev I.V."/>
            <person name="Rokhsar D.S."/>
        </authorList>
    </citation>
    <scope>NUCLEOTIDE SEQUENCE</scope>
    <source>
        <strain evidence="10">I ESC-2004</strain>
    </source>
</reference>
<proteinExistence type="predicted"/>
<dbReference type="InterPro" id="IPR052954">
    <property type="entry name" value="GPCR-Ligand_Int"/>
</dbReference>
<feature type="compositionally biased region" description="Polar residues" evidence="5">
    <location>
        <begin position="161"/>
        <end position="176"/>
    </location>
</feature>
<dbReference type="EMBL" id="KB308745">
    <property type="protein sequence ID" value="ELT96703.1"/>
    <property type="molecule type" value="Genomic_DNA"/>
</dbReference>
<dbReference type="Proteomes" id="UP000014760">
    <property type="component" value="Unassembled WGS sequence"/>
</dbReference>
<dbReference type="EMBL" id="AMQN01011184">
    <property type="status" value="NOT_ANNOTATED_CDS"/>
    <property type="molecule type" value="Genomic_DNA"/>
</dbReference>
<dbReference type="PROSITE" id="PS50262">
    <property type="entry name" value="G_PROTEIN_RECEP_F1_2"/>
    <property type="match status" value="1"/>
</dbReference>
<name>R7TRZ8_CAPTE</name>
<dbReference type="PANTHER" id="PTHR46641">
    <property type="entry name" value="FMRFAMIDE RECEPTOR-RELATED"/>
    <property type="match status" value="1"/>
</dbReference>
<evidence type="ECO:0000259" key="7">
    <source>
        <dbReference type="PROSITE" id="PS50262"/>
    </source>
</evidence>
<reference evidence="9" key="3">
    <citation type="submission" date="2015-06" db="UniProtKB">
        <authorList>
            <consortium name="EnsemblMetazoa"/>
        </authorList>
    </citation>
    <scope>IDENTIFICATION</scope>
</reference>